<comment type="subcellular location">
    <subcellularLocation>
        <location evidence="3">Cytoplasm</location>
    </subcellularLocation>
    <subcellularLocation>
        <location evidence="2">Membrane</location>
        <topology evidence="2">Peripheral membrane protein</topology>
    </subcellularLocation>
</comment>
<dbReference type="Gene3D" id="1.10.8.430">
    <property type="entry name" value="Helical domain of apoptotic protease-activating factors"/>
    <property type="match status" value="1"/>
</dbReference>
<protein>
    <submittedName>
        <fullName evidence="20">LOW QUALITY PROTEIN: late blight resistance protein R1-A-like</fullName>
    </submittedName>
</protein>
<dbReference type="Pfam" id="PF23598">
    <property type="entry name" value="LRR_14"/>
    <property type="match status" value="1"/>
</dbReference>
<evidence type="ECO:0000256" key="3">
    <source>
        <dbReference type="ARBA" id="ARBA00004496"/>
    </source>
</evidence>
<keyword evidence="9" id="KW-0547">Nucleotide-binding</keyword>
<dbReference type="InterPro" id="IPR036388">
    <property type="entry name" value="WH-like_DNA-bd_sf"/>
</dbReference>
<keyword evidence="6" id="KW-0433">Leucine-rich repeat</keyword>
<dbReference type="Gene3D" id="3.40.50.300">
    <property type="entry name" value="P-loop containing nucleotide triphosphate hydrolases"/>
    <property type="match status" value="1"/>
</dbReference>
<evidence type="ECO:0000256" key="13">
    <source>
        <dbReference type="ARBA" id="ARBA00023136"/>
    </source>
</evidence>
<dbReference type="Pfam" id="PF00931">
    <property type="entry name" value="NB-ARC"/>
    <property type="match status" value="1"/>
</dbReference>
<name>A0A1U7WJ47_NICSY</name>
<evidence type="ECO:0000313" key="19">
    <source>
        <dbReference type="Proteomes" id="UP000189701"/>
    </source>
</evidence>
<dbReference type="SUPFAM" id="SSF52540">
    <property type="entry name" value="P-loop containing nucleoside triphosphate hydrolases"/>
    <property type="match status" value="1"/>
</dbReference>
<dbReference type="Pfam" id="PF18052">
    <property type="entry name" value="Rx_N"/>
    <property type="match status" value="1"/>
</dbReference>
<dbReference type="InterPro" id="IPR058922">
    <property type="entry name" value="WHD_DRP"/>
</dbReference>
<evidence type="ECO:0000256" key="9">
    <source>
        <dbReference type="ARBA" id="ARBA00022741"/>
    </source>
</evidence>
<dbReference type="InterPro" id="IPR032675">
    <property type="entry name" value="LRR_dom_sf"/>
</dbReference>
<evidence type="ECO:0000259" key="16">
    <source>
        <dbReference type="Pfam" id="PF18052"/>
    </source>
</evidence>
<evidence type="ECO:0000313" key="20">
    <source>
        <dbReference type="RefSeq" id="XP_009779957.1"/>
    </source>
</evidence>
<evidence type="ECO:0000259" key="18">
    <source>
        <dbReference type="Pfam" id="PF23598"/>
    </source>
</evidence>
<evidence type="ECO:0000256" key="10">
    <source>
        <dbReference type="ARBA" id="ARBA00022821"/>
    </source>
</evidence>
<evidence type="ECO:0000259" key="15">
    <source>
        <dbReference type="Pfam" id="PF12061"/>
    </source>
</evidence>
<dbReference type="InterPro" id="IPR044974">
    <property type="entry name" value="Disease_R_plants"/>
</dbReference>
<evidence type="ECO:0000256" key="11">
    <source>
        <dbReference type="ARBA" id="ARBA00022840"/>
    </source>
</evidence>
<sequence>DGVATSKIVLQFVDAVVSILGDLVQIDDPHSLLFVLEPKDQIKEVLKELNLLRFFVCFVSNKHIEPQSQHIFFTHVFIVAVHAAMVAWLCLPSPGNNNKDVAPTEMNALLFDLLQMKIKPINPGIRKIYGDVLQALKSTIQPEWNATDSGFAETVVHNLVELPTVSNRSSIVSLNDQMAILREMLILLRDHLIHLPILNLDLCLQDMDTVIVDAGLVIYSLYDSDTALEDVGQVLGLDLLGDIQPIRAMTYLIIRKAFEYNLPRIHGLGYVDFLLNNLKEFQGRYANSLASIRIQLQIIEKELESLQPFLKAVAEEQHNKLETLQDYATELISKAYEVEYVVDAYISKEVPHWCLGRWLLDIVEEITRIKVEVAEIQEKKMVEDIMNASTARMSSNLARTPRMNEEIVGFEDVIEKLRDQLIKGTKGRDVISIVGMPGLGKTTLAYRLYSDRFVVSHFDIRAQCCVSQVYSRKHLLLEILRDATNEHSKHREKRDDELADELRKTLYSKRYLILIDDVWEASAWDDLIGCFQDANNGSRIILTTRNHELANYTRFQSDPLSLRMFDDVESWKLLETKVFGEDSCPPLLMNIGQQITKECGQLPLSIVLVAGILVETEQKAECWEEIANNLGPHIHSDSRAIIEQSYQILPYHLRPCFLYFGAFLEDSVINVSKLTWLWISEGFVKSCEGKSLEDIAEGYLENLIGRNLVMGTRSSGGNIKACHIHDLLHDFCKERAKEENLLLWIKREQNANPSSCMYSHKQLSHCISIYGEEYFIGEWSSSCSLVGSVLMLDDCLTFNQVSRILHSFKFLNVLNLEFTKIDSFPTDLVYLRYFAAYISGIPSSICNLWNLETMILKYGGRLSLPITVWKMVKLRHLHNIQGSLDMKNAEGLLENSAKLYDLETLSTVYFSCVEDADLVLRRTPNLRKLRCIFKVGGNSFQYHVLNFPTWLETPKIHSGAVFRPIPFYISATNLKSMTLSAFYLNTQQLSEIVLLQNLQVLKLKLIRYDNKEWKVSNGEFPQLKVLKLQDLYFLLEEWIVAEDAFPNLERLVLRECKKLKEIPSCFGVISSLKSIEVQECNDCVDKSASIIQEMQVEDYQNTKFKLFLK</sequence>
<evidence type="ECO:0000256" key="6">
    <source>
        <dbReference type="ARBA" id="ARBA00022614"/>
    </source>
</evidence>
<keyword evidence="5" id="KW-0963">Cytoplasm</keyword>
<dbReference type="STRING" id="4096.A0A1U7WJ47"/>
<dbReference type="CDD" id="cd14798">
    <property type="entry name" value="RX-CC_like"/>
    <property type="match status" value="1"/>
</dbReference>
<evidence type="ECO:0000256" key="7">
    <source>
        <dbReference type="ARBA" id="ARBA00022667"/>
    </source>
</evidence>
<evidence type="ECO:0000256" key="2">
    <source>
        <dbReference type="ARBA" id="ARBA00004170"/>
    </source>
</evidence>
<proteinExistence type="inferred from homology"/>
<dbReference type="GO" id="GO:0009626">
    <property type="term" value="P:plant-type hypersensitive response"/>
    <property type="evidence" value="ECO:0007669"/>
    <property type="project" value="UniProtKB-KW"/>
</dbReference>
<dbReference type="Gene3D" id="1.10.10.10">
    <property type="entry name" value="Winged helix-like DNA-binding domain superfamily/Winged helix DNA-binding domain"/>
    <property type="match status" value="1"/>
</dbReference>
<dbReference type="GO" id="GO:0016020">
    <property type="term" value="C:membrane"/>
    <property type="evidence" value="ECO:0007669"/>
    <property type="project" value="UniProtKB-SubCell"/>
</dbReference>
<dbReference type="GO" id="GO:0051607">
    <property type="term" value="P:defense response to virus"/>
    <property type="evidence" value="ECO:0007669"/>
    <property type="project" value="UniProtKB-ARBA"/>
</dbReference>
<evidence type="ECO:0000259" key="17">
    <source>
        <dbReference type="Pfam" id="PF23559"/>
    </source>
</evidence>
<evidence type="ECO:0000256" key="4">
    <source>
        <dbReference type="ARBA" id="ARBA00008894"/>
    </source>
</evidence>
<dbReference type="InterPro" id="IPR021929">
    <property type="entry name" value="R1A-like_N"/>
</dbReference>
<reference evidence="20" key="2">
    <citation type="submission" date="2025-08" db="UniProtKB">
        <authorList>
            <consortium name="RefSeq"/>
        </authorList>
    </citation>
    <scope>IDENTIFICATION</scope>
    <source>
        <tissue evidence="20">Leaf</tissue>
    </source>
</reference>
<evidence type="ECO:0000256" key="5">
    <source>
        <dbReference type="ARBA" id="ARBA00022490"/>
    </source>
</evidence>
<dbReference type="AlphaFoldDB" id="A0A1U7WJ47"/>
<keyword evidence="8" id="KW-0677">Repeat</keyword>
<dbReference type="RefSeq" id="XP_009779957.1">
    <property type="nucleotide sequence ID" value="XM_009781655.1"/>
</dbReference>
<keyword evidence="10" id="KW-0611">Plant defense</keyword>
<dbReference type="GO" id="GO:0005524">
    <property type="term" value="F:ATP binding"/>
    <property type="evidence" value="ECO:0007669"/>
    <property type="project" value="UniProtKB-KW"/>
</dbReference>
<dbReference type="FunFam" id="3.40.50.300:FF:001091">
    <property type="entry name" value="Probable disease resistance protein At1g61300"/>
    <property type="match status" value="1"/>
</dbReference>
<dbReference type="InterPro" id="IPR041118">
    <property type="entry name" value="Rx_N"/>
</dbReference>
<feature type="domain" description="Disease resistance N-terminal" evidence="16">
    <location>
        <begin position="271"/>
        <end position="348"/>
    </location>
</feature>
<keyword evidence="19" id="KW-1185">Reference proteome</keyword>
<evidence type="ECO:0000256" key="1">
    <source>
        <dbReference type="ARBA" id="ARBA00002074"/>
    </source>
</evidence>
<dbReference type="eggNOG" id="KOG4658">
    <property type="taxonomic scope" value="Eukaryota"/>
</dbReference>
<dbReference type="InterPro" id="IPR055414">
    <property type="entry name" value="LRR_R13L4/SHOC2-like"/>
</dbReference>
<evidence type="ECO:0000256" key="12">
    <source>
        <dbReference type="ARBA" id="ARBA00023054"/>
    </source>
</evidence>
<dbReference type="GO" id="GO:0005737">
    <property type="term" value="C:cytoplasm"/>
    <property type="evidence" value="ECO:0007669"/>
    <property type="project" value="UniProtKB-SubCell"/>
</dbReference>
<dbReference type="InterPro" id="IPR042197">
    <property type="entry name" value="Apaf_helical"/>
</dbReference>
<dbReference type="Proteomes" id="UP000189701">
    <property type="component" value="Unplaced"/>
</dbReference>
<keyword evidence="12" id="KW-0175">Coiled coil</keyword>
<keyword evidence="11" id="KW-0067">ATP-binding</keyword>
<dbReference type="Pfam" id="PF23559">
    <property type="entry name" value="WHD_DRP"/>
    <property type="match status" value="1"/>
</dbReference>
<dbReference type="InterPro" id="IPR002182">
    <property type="entry name" value="NB-ARC"/>
</dbReference>
<dbReference type="Gene3D" id="1.20.5.4130">
    <property type="match status" value="1"/>
</dbReference>
<organism evidence="19 20">
    <name type="scientific">Nicotiana sylvestris</name>
    <name type="common">Wood tobacco</name>
    <name type="synonym">South American tobacco</name>
    <dbReference type="NCBI Taxonomy" id="4096"/>
    <lineage>
        <taxon>Eukaryota</taxon>
        <taxon>Viridiplantae</taxon>
        <taxon>Streptophyta</taxon>
        <taxon>Embryophyta</taxon>
        <taxon>Tracheophyta</taxon>
        <taxon>Spermatophyta</taxon>
        <taxon>Magnoliopsida</taxon>
        <taxon>eudicotyledons</taxon>
        <taxon>Gunneridae</taxon>
        <taxon>Pentapetalae</taxon>
        <taxon>asterids</taxon>
        <taxon>lamiids</taxon>
        <taxon>Solanales</taxon>
        <taxon>Solanaceae</taxon>
        <taxon>Nicotianoideae</taxon>
        <taxon>Nicotianeae</taxon>
        <taxon>Nicotiana</taxon>
    </lineage>
</organism>
<keyword evidence="13" id="KW-0472">Membrane</keyword>
<evidence type="ECO:0000259" key="14">
    <source>
        <dbReference type="Pfam" id="PF00931"/>
    </source>
</evidence>
<feature type="non-terminal residue" evidence="20">
    <location>
        <position position="1"/>
    </location>
</feature>
<reference evidence="19" key="1">
    <citation type="journal article" date="2013" name="Genome Biol.">
        <title>Reference genomes and transcriptomes of Nicotiana sylvestris and Nicotiana tomentosiformis.</title>
        <authorList>
            <person name="Sierro N."/>
            <person name="Battey J.N."/>
            <person name="Ouadi S."/>
            <person name="Bovet L."/>
            <person name="Goepfert S."/>
            <person name="Bakaher N."/>
            <person name="Peitsch M.C."/>
            <person name="Ivanov N.V."/>
        </authorList>
    </citation>
    <scope>NUCLEOTIDE SEQUENCE [LARGE SCALE GENOMIC DNA]</scope>
</reference>
<comment type="similarity">
    <text evidence="4">Belongs to the disease resistance NB-LRR family.</text>
</comment>
<feature type="domain" description="Disease resistance R13L4/SHOC-2-like LRR" evidence="18">
    <location>
        <begin position="788"/>
        <end position="1083"/>
    </location>
</feature>
<keyword evidence="7" id="KW-0381">Hypersensitive response</keyword>
<dbReference type="GO" id="GO:0043531">
    <property type="term" value="F:ADP binding"/>
    <property type="evidence" value="ECO:0007669"/>
    <property type="project" value="InterPro"/>
</dbReference>
<dbReference type="PRINTS" id="PR00364">
    <property type="entry name" value="DISEASERSIST"/>
</dbReference>
<dbReference type="Gene3D" id="3.80.10.10">
    <property type="entry name" value="Ribonuclease Inhibitor"/>
    <property type="match status" value="1"/>
</dbReference>
<feature type="domain" description="Disease resistance protein winged helix" evidence="17">
    <location>
        <begin position="663"/>
        <end position="731"/>
    </location>
</feature>
<dbReference type="InterPro" id="IPR038005">
    <property type="entry name" value="RX-like_CC"/>
</dbReference>
<dbReference type="PANTHER" id="PTHR23155">
    <property type="entry name" value="DISEASE RESISTANCE PROTEIN RP"/>
    <property type="match status" value="1"/>
</dbReference>
<dbReference type="InterPro" id="IPR027417">
    <property type="entry name" value="P-loop_NTPase"/>
</dbReference>
<accession>A0A1U7WJ47</accession>
<comment type="function">
    <text evidence="1">Confers resistance to late blight (Phytophthora infestans) races carrying the avirulence gene Avr1. Resistance proteins guard the plant against pathogens that contain an appropriate avirulence protein via an indirect interaction with this avirulence protein. That triggers a defense system including the hypersensitive response, which restricts the pathogen growth.</text>
</comment>
<feature type="domain" description="Late blight resistance protein R1A-like N-terminal" evidence="15">
    <location>
        <begin position="4"/>
        <end position="258"/>
    </location>
</feature>
<gene>
    <name evidence="20" type="primary">LOC104229078</name>
</gene>
<feature type="domain" description="NB-ARC" evidence="14">
    <location>
        <begin position="411"/>
        <end position="582"/>
    </location>
</feature>
<evidence type="ECO:0000256" key="8">
    <source>
        <dbReference type="ARBA" id="ARBA00022737"/>
    </source>
</evidence>
<dbReference type="FunFam" id="1.10.10.10:FF:000322">
    <property type="entry name" value="Probable disease resistance protein At1g63360"/>
    <property type="match status" value="1"/>
</dbReference>
<dbReference type="PANTHER" id="PTHR23155:SF1152">
    <property type="entry name" value="AAA+ ATPASE DOMAIN-CONTAINING PROTEIN"/>
    <property type="match status" value="1"/>
</dbReference>
<dbReference type="SUPFAM" id="SSF52058">
    <property type="entry name" value="L domain-like"/>
    <property type="match status" value="1"/>
</dbReference>
<dbReference type="Pfam" id="PF12061">
    <property type="entry name" value="NB-LRR"/>
    <property type="match status" value="1"/>
</dbReference>